<dbReference type="Proteomes" id="UP000053660">
    <property type="component" value="Unassembled WGS sequence"/>
</dbReference>
<sequence>MDLITRILLRNFMKSWQNSVRQGTRNISLPILCRLSEMTLRF</sequence>
<evidence type="ECO:0000313" key="2">
    <source>
        <dbReference type="Proteomes" id="UP000053660"/>
    </source>
</evidence>
<name>A0A0B1TCD2_OESDE</name>
<reference evidence="1 2" key="1">
    <citation type="submission" date="2014-03" db="EMBL/GenBank/DDBJ databases">
        <title>Draft genome of the hookworm Oesophagostomum dentatum.</title>
        <authorList>
            <person name="Mitreva M."/>
        </authorList>
    </citation>
    <scope>NUCLEOTIDE SEQUENCE [LARGE SCALE GENOMIC DNA]</scope>
    <source>
        <strain evidence="1 2">OD-Hann</strain>
    </source>
</reference>
<keyword evidence="2" id="KW-1185">Reference proteome</keyword>
<dbReference type="AlphaFoldDB" id="A0A0B1TCD2"/>
<protein>
    <submittedName>
        <fullName evidence="1">Uncharacterized protein</fullName>
    </submittedName>
</protein>
<evidence type="ECO:0000313" key="1">
    <source>
        <dbReference type="EMBL" id="KHJ93005.1"/>
    </source>
</evidence>
<dbReference type="EMBL" id="KN551004">
    <property type="protein sequence ID" value="KHJ93005.1"/>
    <property type="molecule type" value="Genomic_DNA"/>
</dbReference>
<organism evidence="1 2">
    <name type="scientific">Oesophagostomum dentatum</name>
    <name type="common">Nodular worm</name>
    <dbReference type="NCBI Taxonomy" id="61180"/>
    <lineage>
        <taxon>Eukaryota</taxon>
        <taxon>Metazoa</taxon>
        <taxon>Ecdysozoa</taxon>
        <taxon>Nematoda</taxon>
        <taxon>Chromadorea</taxon>
        <taxon>Rhabditida</taxon>
        <taxon>Rhabditina</taxon>
        <taxon>Rhabditomorpha</taxon>
        <taxon>Strongyloidea</taxon>
        <taxon>Strongylidae</taxon>
        <taxon>Oesophagostomum</taxon>
    </lineage>
</organism>
<proteinExistence type="predicted"/>
<gene>
    <name evidence="1" type="ORF">OESDEN_07092</name>
</gene>
<accession>A0A0B1TCD2</accession>